<proteinExistence type="predicted"/>
<dbReference type="AlphaFoldDB" id="A0AAE4QZR1"/>
<organism evidence="2 3">
    <name type="scientific">Gordonia amicalis</name>
    <dbReference type="NCBI Taxonomy" id="89053"/>
    <lineage>
        <taxon>Bacteria</taxon>
        <taxon>Bacillati</taxon>
        <taxon>Actinomycetota</taxon>
        <taxon>Actinomycetes</taxon>
        <taxon>Mycobacteriales</taxon>
        <taxon>Gordoniaceae</taxon>
        <taxon>Gordonia</taxon>
    </lineage>
</organism>
<dbReference type="Proteomes" id="UP001185922">
    <property type="component" value="Unassembled WGS sequence"/>
</dbReference>
<comment type="caution">
    <text evidence="2">The sequence shown here is derived from an EMBL/GenBank/DDBJ whole genome shotgun (WGS) entry which is preliminary data.</text>
</comment>
<dbReference type="InterPro" id="IPR016181">
    <property type="entry name" value="Acyl_CoA_acyltransferase"/>
</dbReference>
<evidence type="ECO:0000313" key="3">
    <source>
        <dbReference type="Proteomes" id="UP001185922"/>
    </source>
</evidence>
<protein>
    <submittedName>
        <fullName evidence="2">Uncharacterized protein</fullName>
    </submittedName>
</protein>
<name>A0AAE4QZR1_9ACTN</name>
<sequence length="232" mass="25391">MSDEQFEGIEIIVLDADDLGPGVDLLADTLHEIPLYSWLLGECIVDLSLRRWLAEILLRPLLDAGCVIGSRRDGRLVGMLVFQPHDTDLSPGGKPPLTPADFAVVATVPGVRERVAELLRSPQMAPPVNDAVNLRIGIVAAEERGGRVLTAMMREVERFCTAASRPYYAWTGSPRLRDWYALAWGAAEFAAEDWNGITMYGLVSERPPRPGPVPDPRGPDLAAQRRSSSPIV</sequence>
<accession>A0AAE4QZR1</accession>
<reference evidence="2" key="1">
    <citation type="submission" date="2023-10" db="EMBL/GenBank/DDBJ databases">
        <title>Development of a sustainable strategy for remediation of hydrocarbon-contaminated territories based on the waste exchange concept.</title>
        <authorList>
            <person name="Krivoruchko A."/>
        </authorList>
    </citation>
    <scope>NUCLEOTIDE SEQUENCE</scope>
    <source>
        <strain evidence="2">IEGM 1279</strain>
    </source>
</reference>
<evidence type="ECO:0000256" key="1">
    <source>
        <dbReference type="SAM" id="MobiDB-lite"/>
    </source>
</evidence>
<dbReference type="EMBL" id="JAWLKH010000001">
    <property type="protein sequence ID" value="MDV6310730.1"/>
    <property type="molecule type" value="Genomic_DNA"/>
</dbReference>
<gene>
    <name evidence="2" type="ORF">R3Q15_02245</name>
</gene>
<dbReference type="SUPFAM" id="SSF55729">
    <property type="entry name" value="Acyl-CoA N-acyltransferases (Nat)"/>
    <property type="match status" value="1"/>
</dbReference>
<evidence type="ECO:0000313" key="2">
    <source>
        <dbReference type="EMBL" id="MDV6310730.1"/>
    </source>
</evidence>
<dbReference type="RefSeq" id="WP_317510187.1">
    <property type="nucleotide sequence ID" value="NZ_JAWLKH010000001.1"/>
</dbReference>
<feature type="region of interest" description="Disordered" evidence="1">
    <location>
        <begin position="205"/>
        <end position="232"/>
    </location>
</feature>